<evidence type="ECO:0000313" key="5">
    <source>
        <dbReference type="EMBL" id="XDQ22774.1"/>
    </source>
</evidence>
<keyword evidence="3" id="KW-0804">Transcription</keyword>
<dbReference type="Pfam" id="PF01638">
    <property type="entry name" value="HxlR"/>
    <property type="match status" value="1"/>
</dbReference>
<dbReference type="SUPFAM" id="SSF46785">
    <property type="entry name" value="Winged helix' DNA-binding domain"/>
    <property type="match status" value="1"/>
</dbReference>
<evidence type="ECO:0000256" key="2">
    <source>
        <dbReference type="ARBA" id="ARBA00023125"/>
    </source>
</evidence>
<dbReference type="Gene3D" id="1.10.10.10">
    <property type="entry name" value="Winged helix-like DNA-binding domain superfamily/Winged helix DNA-binding domain"/>
    <property type="match status" value="1"/>
</dbReference>
<dbReference type="RefSeq" id="WP_006133243.1">
    <property type="nucleotide sequence ID" value="NZ_CP163433.1"/>
</dbReference>
<gene>
    <name evidence="5" type="ORF">AB5J48_18835</name>
</gene>
<dbReference type="PROSITE" id="PS51118">
    <property type="entry name" value="HTH_HXLR"/>
    <property type="match status" value="1"/>
</dbReference>
<dbReference type="InterPro" id="IPR036390">
    <property type="entry name" value="WH_DNA-bd_sf"/>
</dbReference>
<dbReference type="AlphaFoldDB" id="A0AB39P0P3"/>
<protein>
    <submittedName>
        <fullName evidence="5">Winged helix-turn-helix transcriptional regulator</fullName>
    </submittedName>
</protein>
<evidence type="ECO:0000256" key="3">
    <source>
        <dbReference type="ARBA" id="ARBA00023163"/>
    </source>
</evidence>
<dbReference type="PANTHER" id="PTHR33204">
    <property type="entry name" value="TRANSCRIPTIONAL REGULATOR, MARR FAMILY"/>
    <property type="match status" value="1"/>
</dbReference>
<dbReference type="InterPro" id="IPR002577">
    <property type="entry name" value="HTH_HxlR"/>
</dbReference>
<evidence type="ECO:0000256" key="1">
    <source>
        <dbReference type="ARBA" id="ARBA00023015"/>
    </source>
</evidence>
<keyword evidence="1" id="KW-0805">Transcription regulation</keyword>
<dbReference type="InterPro" id="IPR036388">
    <property type="entry name" value="WH-like_DNA-bd_sf"/>
</dbReference>
<keyword evidence="2" id="KW-0238">DNA-binding</keyword>
<evidence type="ECO:0000259" key="4">
    <source>
        <dbReference type="PROSITE" id="PS51118"/>
    </source>
</evidence>
<feature type="domain" description="HTH hxlR-type" evidence="4">
    <location>
        <begin position="1"/>
        <end position="89"/>
    </location>
</feature>
<dbReference type="GO" id="GO:0003677">
    <property type="term" value="F:DNA binding"/>
    <property type="evidence" value="ECO:0007669"/>
    <property type="project" value="UniProtKB-KW"/>
</dbReference>
<sequence>MAAMDLFGRRWALRILWELRSGPLGARALLARCEGLSSSVLYQRLRELTANGIIAASADGYELTPLGAALRDALQPLDAWATTWAETQERNDRISAEA</sequence>
<organism evidence="5">
    <name type="scientific">Streptomyces sp. R17</name>
    <dbReference type="NCBI Taxonomy" id="3238626"/>
    <lineage>
        <taxon>Bacteria</taxon>
        <taxon>Bacillati</taxon>
        <taxon>Actinomycetota</taxon>
        <taxon>Actinomycetes</taxon>
        <taxon>Kitasatosporales</taxon>
        <taxon>Streptomycetaceae</taxon>
        <taxon>Streptomyces</taxon>
    </lineage>
</organism>
<name>A0AB39P0P3_9ACTN</name>
<proteinExistence type="predicted"/>
<dbReference type="PANTHER" id="PTHR33204:SF37">
    <property type="entry name" value="HTH-TYPE TRANSCRIPTIONAL REGULATOR YODB"/>
    <property type="match status" value="1"/>
</dbReference>
<dbReference type="GeneID" id="303246676"/>
<dbReference type="EMBL" id="CP163433">
    <property type="protein sequence ID" value="XDQ22774.1"/>
    <property type="molecule type" value="Genomic_DNA"/>
</dbReference>
<accession>A0AB39P0P3</accession>
<reference evidence="5" key="1">
    <citation type="submission" date="2024-07" db="EMBL/GenBank/DDBJ databases">
        <authorList>
            <person name="Yu S.T."/>
        </authorList>
    </citation>
    <scope>NUCLEOTIDE SEQUENCE</scope>
    <source>
        <strain evidence="5">R17</strain>
    </source>
</reference>